<keyword evidence="2" id="KW-1185">Reference proteome</keyword>
<evidence type="ECO:0000313" key="2">
    <source>
        <dbReference type="Proteomes" id="UP000299102"/>
    </source>
</evidence>
<reference evidence="1 2" key="1">
    <citation type="journal article" date="2019" name="Commun. Biol.">
        <title>The bagworm genome reveals a unique fibroin gene that provides high tensile strength.</title>
        <authorList>
            <person name="Kono N."/>
            <person name="Nakamura H."/>
            <person name="Ohtoshi R."/>
            <person name="Tomita M."/>
            <person name="Numata K."/>
            <person name="Arakawa K."/>
        </authorList>
    </citation>
    <scope>NUCLEOTIDE SEQUENCE [LARGE SCALE GENOMIC DNA]</scope>
</reference>
<proteinExistence type="predicted"/>
<protein>
    <submittedName>
        <fullName evidence="1">Uncharacterized protein</fullName>
    </submittedName>
</protein>
<dbReference type="EMBL" id="BGZK01000737">
    <property type="protein sequence ID" value="GBP58515.1"/>
    <property type="molecule type" value="Genomic_DNA"/>
</dbReference>
<accession>A0A4C1X8D4</accession>
<sequence>MSVQPLVPLGVVQKTTQRRGPVKATITFRSSDVDVKEDQTLKRLRLRCIGVSFQNKEDVTACSSWIRWIERRDKGWTAPSGTFGKILDFLLREIGEPDAYAQAFVDVMVLMFSG</sequence>
<dbReference type="AlphaFoldDB" id="A0A4C1X8D4"/>
<gene>
    <name evidence="1" type="ORF">EVAR_33865_1</name>
</gene>
<organism evidence="1 2">
    <name type="scientific">Eumeta variegata</name>
    <name type="common">Bagworm moth</name>
    <name type="synonym">Eumeta japonica</name>
    <dbReference type="NCBI Taxonomy" id="151549"/>
    <lineage>
        <taxon>Eukaryota</taxon>
        <taxon>Metazoa</taxon>
        <taxon>Ecdysozoa</taxon>
        <taxon>Arthropoda</taxon>
        <taxon>Hexapoda</taxon>
        <taxon>Insecta</taxon>
        <taxon>Pterygota</taxon>
        <taxon>Neoptera</taxon>
        <taxon>Endopterygota</taxon>
        <taxon>Lepidoptera</taxon>
        <taxon>Glossata</taxon>
        <taxon>Ditrysia</taxon>
        <taxon>Tineoidea</taxon>
        <taxon>Psychidae</taxon>
        <taxon>Oiketicinae</taxon>
        <taxon>Eumeta</taxon>
    </lineage>
</organism>
<name>A0A4C1X8D4_EUMVA</name>
<comment type="caution">
    <text evidence="1">The sequence shown here is derived from an EMBL/GenBank/DDBJ whole genome shotgun (WGS) entry which is preliminary data.</text>
</comment>
<dbReference type="Proteomes" id="UP000299102">
    <property type="component" value="Unassembled WGS sequence"/>
</dbReference>
<evidence type="ECO:0000313" key="1">
    <source>
        <dbReference type="EMBL" id="GBP58515.1"/>
    </source>
</evidence>